<feature type="compositionally biased region" description="Basic and acidic residues" evidence="1">
    <location>
        <begin position="81"/>
        <end position="96"/>
    </location>
</feature>
<reference evidence="4" key="1">
    <citation type="submission" date="2018-10" db="EMBL/GenBank/DDBJ databases">
        <authorList>
            <person name="Vincent A.T."/>
            <person name="Schiettekatte O."/>
            <person name="Bourhy P."/>
            <person name="Veyrier F.J."/>
            <person name="Picardeau M."/>
        </authorList>
    </citation>
    <scope>NUCLEOTIDE SEQUENCE</scope>
    <source>
        <strain evidence="4">201702690</strain>
    </source>
</reference>
<dbReference type="Proteomes" id="UP000297273">
    <property type="component" value="Unassembled WGS sequence"/>
</dbReference>
<feature type="transmembrane region" description="Helical" evidence="2">
    <location>
        <begin position="223"/>
        <end position="242"/>
    </location>
</feature>
<keyword evidence="5" id="KW-1185">Reference proteome</keyword>
<dbReference type="RefSeq" id="WP_135646358.1">
    <property type="nucleotide sequence ID" value="NZ_RQER01000004.1"/>
</dbReference>
<proteinExistence type="predicted"/>
<reference evidence="5 6" key="2">
    <citation type="journal article" date="2019" name="PLoS Negl. Trop. Dis.">
        <title>Revisiting the worldwide diversity of Leptospira species in the environment.</title>
        <authorList>
            <person name="Vincent A.T."/>
            <person name="Schiettekatte O."/>
            <person name="Bourhy P."/>
            <person name="Veyrier F.J."/>
            <person name="Picardeau M."/>
        </authorList>
    </citation>
    <scope>NUCLEOTIDE SEQUENCE [LARGE SCALE GENOMIC DNA]</scope>
    <source>
        <strain evidence="5">201702690</strain>
        <strain evidence="3 6">SSW18</strain>
    </source>
</reference>
<dbReference type="EMBL" id="RQER01000004">
    <property type="protein sequence ID" value="TGK02555.1"/>
    <property type="molecule type" value="Genomic_DNA"/>
</dbReference>
<evidence type="ECO:0000313" key="4">
    <source>
        <dbReference type="EMBL" id="TGL40244.1"/>
    </source>
</evidence>
<organism evidence="3 6">
    <name type="scientific">Leptospira langatensis</name>
    <dbReference type="NCBI Taxonomy" id="2484983"/>
    <lineage>
        <taxon>Bacteria</taxon>
        <taxon>Pseudomonadati</taxon>
        <taxon>Spirochaetota</taxon>
        <taxon>Spirochaetia</taxon>
        <taxon>Leptospirales</taxon>
        <taxon>Leptospiraceae</taxon>
        <taxon>Leptospira</taxon>
    </lineage>
</organism>
<protein>
    <recommendedName>
        <fullName evidence="7">DUF5683 domain-containing protein</fullName>
    </recommendedName>
</protein>
<sequence>MKKRTYLIIIFLFFCIFKSSYVFSDTVRLKDGRSLTNVKSRIEGKVIVVEKADGSSQSYPIESLKAIEPGEVKPNPATQPSKKDAPQTVVEKKKQTEIPTPLEEPKQEAAQPPPYTPPKRNILWAPVPFWSGLNSEPQQKWGVPMSFFKGISFLFAIAYMKQPESARTEKEKLGQLLLLRRANQTSDETLLAFTYLRYKKFQDEVYTPSGDKSITREQYANRAHFVLGLFAAAVLIDGFLTWKYSSNLSIQGTPGSSARLKVTPTIEYFGSMHSSGIKAEASFLF</sequence>
<dbReference type="EMBL" id="RQGC01000008">
    <property type="protein sequence ID" value="TGL40244.1"/>
    <property type="molecule type" value="Genomic_DNA"/>
</dbReference>
<evidence type="ECO:0008006" key="7">
    <source>
        <dbReference type="Google" id="ProtNLM"/>
    </source>
</evidence>
<evidence type="ECO:0000313" key="5">
    <source>
        <dbReference type="Proteomes" id="UP000297273"/>
    </source>
</evidence>
<evidence type="ECO:0000256" key="1">
    <source>
        <dbReference type="SAM" id="MobiDB-lite"/>
    </source>
</evidence>
<dbReference type="AlphaFoldDB" id="A0A5F1ZRE1"/>
<evidence type="ECO:0000256" key="2">
    <source>
        <dbReference type="SAM" id="Phobius"/>
    </source>
</evidence>
<keyword evidence="2" id="KW-0812">Transmembrane</keyword>
<comment type="caution">
    <text evidence="3">The sequence shown here is derived from an EMBL/GenBank/DDBJ whole genome shotgun (WGS) entry which is preliminary data.</text>
</comment>
<name>A0A5F1ZRE1_9LEPT</name>
<gene>
    <name evidence="3" type="ORF">EHO57_04270</name>
    <name evidence="4" type="ORF">EHQ53_13845</name>
</gene>
<keyword evidence="2" id="KW-1133">Transmembrane helix</keyword>
<feature type="region of interest" description="Disordered" evidence="1">
    <location>
        <begin position="69"/>
        <end position="118"/>
    </location>
</feature>
<accession>A0A5F1ZRE1</accession>
<evidence type="ECO:0000313" key="3">
    <source>
        <dbReference type="EMBL" id="TGK02555.1"/>
    </source>
</evidence>
<dbReference type="OrthoDB" id="325129at2"/>
<keyword evidence="2" id="KW-0472">Membrane</keyword>
<dbReference type="Proteomes" id="UP000297946">
    <property type="component" value="Unassembled WGS sequence"/>
</dbReference>
<evidence type="ECO:0000313" key="6">
    <source>
        <dbReference type="Proteomes" id="UP000297946"/>
    </source>
</evidence>